<keyword evidence="4" id="KW-0762">Sugar transport</keyword>
<dbReference type="Proteomes" id="UP000002419">
    <property type="component" value="Chromosome"/>
</dbReference>
<reference evidence="4 5" key="2">
    <citation type="journal article" date="2008" name="BMC Genomics">
        <title>Comparative genomic analysis of the gut bacterium Bifidobacterium longum reveals loci susceptible to deletion during pure culture growth.</title>
        <authorList>
            <person name="Lee J.H."/>
            <person name="Karamychev V.N."/>
            <person name="Kozyavkin S.A."/>
            <person name="Mills D."/>
            <person name="Pavlov A.R."/>
            <person name="Pavlova N.V."/>
            <person name="Polouchine N.N."/>
            <person name="Richardson P.M."/>
            <person name="Shakhova V.V."/>
            <person name="Slesarev A.I."/>
            <person name="Weimer B."/>
            <person name="O'Sullivan D.J."/>
        </authorList>
    </citation>
    <scope>NUCLEOTIDE SEQUENCE [LARGE SCALE GENOMIC DNA]</scope>
    <source>
        <strain evidence="4 5">DJO10A</strain>
    </source>
</reference>
<name>B3DTN7_BIFLD</name>
<dbReference type="PROSITE" id="PS01037">
    <property type="entry name" value="SBP_BACTERIAL_1"/>
    <property type="match status" value="1"/>
</dbReference>
<evidence type="ECO:0000256" key="2">
    <source>
        <dbReference type="ARBA" id="ARBA00022448"/>
    </source>
</evidence>
<evidence type="ECO:0000256" key="1">
    <source>
        <dbReference type="ARBA" id="ARBA00008520"/>
    </source>
</evidence>
<dbReference type="EMBL" id="CP000605">
    <property type="protein sequence ID" value="ACD98506.1"/>
    <property type="molecule type" value="Genomic_DNA"/>
</dbReference>
<dbReference type="InterPro" id="IPR006059">
    <property type="entry name" value="SBP"/>
</dbReference>
<gene>
    <name evidence="4" type="ordered locus">BLD_1060</name>
</gene>
<evidence type="ECO:0000313" key="4">
    <source>
        <dbReference type="EMBL" id="ACD98506.1"/>
    </source>
</evidence>
<evidence type="ECO:0000256" key="3">
    <source>
        <dbReference type="ARBA" id="ARBA00022729"/>
    </source>
</evidence>
<dbReference type="Gene3D" id="3.40.190.10">
    <property type="entry name" value="Periplasmic binding protein-like II"/>
    <property type="match status" value="2"/>
</dbReference>
<dbReference type="InterPro" id="IPR006061">
    <property type="entry name" value="SBP_1_CS"/>
</dbReference>
<dbReference type="SUPFAM" id="SSF53850">
    <property type="entry name" value="Periplasmic binding protein-like II"/>
    <property type="match status" value="1"/>
</dbReference>
<dbReference type="PANTHER" id="PTHR43649">
    <property type="entry name" value="ARABINOSE-BINDING PROTEIN-RELATED"/>
    <property type="match status" value="1"/>
</dbReference>
<dbReference type="KEGG" id="blj:BLD_1060"/>
<reference evidence="4 5" key="1">
    <citation type="journal article" date="2006" name="Appl. Environ. Microbiol.">
        <title>Sequence analysis of two cryptic plasmids from Bifidobacterium longum DJO10A and construction of a shuttle cloning vector.</title>
        <authorList>
            <person name="Lee J.H."/>
            <person name="O'Sullivan D.J."/>
        </authorList>
    </citation>
    <scope>NUCLEOTIDE SEQUENCE [LARGE SCALE GENOMIC DNA]</scope>
    <source>
        <strain evidence="4 5">DJO10A</strain>
    </source>
</reference>
<accession>B3DTN7</accession>
<comment type="similarity">
    <text evidence="1">Belongs to the bacterial solute-binding protein 1 family.</text>
</comment>
<evidence type="ECO:0000313" key="5">
    <source>
        <dbReference type="Proteomes" id="UP000002419"/>
    </source>
</evidence>
<dbReference type="AlphaFoldDB" id="B3DTN7"/>
<dbReference type="InterPro" id="IPR050490">
    <property type="entry name" value="Bact_solute-bd_prot1"/>
</dbReference>
<keyword evidence="3" id="KW-0732">Signal</keyword>
<keyword evidence="2" id="KW-0813">Transport</keyword>
<protein>
    <submittedName>
        <fullName evidence="4">MalE-type ABC sugar transport system periplasmic component</fullName>
    </submittedName>
</protein>
<dbReference type="PANTHER" id="PTHR43649:SF12">
    <property type="entry name" value="DIACETYLCHITOBIOSE BINDING PROTEIN DASA"/>
    <property type="match status" value="1"/>
</dbReference>
<organism evidence="4 5">
    <name type="scientific">Bifidobacterium longum (strain DJO10A)</name>
    <dbReference type="NCBI Taxonomy" id="205913"/>
    <lineage>
        <taxon>Bacteria</taxon>
        <taxon>Bacillati</taxon>
        <taxon>Actinomycetota</taxon>
        <taxon>Actinomycetes</taxon>
        <taxon>Bifidobacteriales</taxon>
        <taxon>Bifidobacteriaceae</taxon>
        <taxon>Bifidobacterium</taxon>
    </lineage>
</organism>
<dbReference type="Pfam" id="PF13416">
    <property type="entry name" value="SBP_bac_8"/>
    <property type="match status" value="1"/>
</dbReference>
<proteinExistence type="inferred from homology"/>
<sequence>MAVAATAAMVVPMAACGSGTAGGGKTKISFYSYFKDNQIGEVVKGFEKKNPDITLDVQYGQDPAQYISTLQTRLAGGKAPTIFNLTMDNRTDVMKSGAALDISGEDFLYGIDDTNFALFQQDGKTYGMPVSAWVGVFFYNKDILKKAGCDKFPKTWDEFIEMGKKINSNGSTAFLEDFNTQIAGSFTGLLASYYGEQGKSGDLDADIWSGKSTFTKDWTPVFKKWEAAAKAGVIPQKSVGLSADQIKQEFVSGNLGVMRSGPWDLPDLQKSDIDFGVAPFPAYSKEDGQWINGGPDQGFAIASKASDKEQAAAKKFLAYLNSEEGLEAFTSAAGTLSLSSKYNAEPPAELKDVVDNYFKQNKFYWVNWPKSPTVMSTEDIAQQQKIVQGQISAKEAAKALDAKWATLK</sequence>
<dbReference type="HOGENOM" id="CLU_031285_10_1_11"/>
<dbReference type="GO" id="GO:0055085">
    <property type="term" value="P:transmembrane transport"/>
    <property type="evidence" value="ECO:0007669"/>
    <property type="project" value="InterPro"/>
</dbReference>